<keyword evidence="11" id="KW-1185">Reference proteome</keyword>
<feature type="domain" description="Acyl-CoA dehydrogenase/oxidase N-terminal" evidence="9">
    <location>
        <begin position="7"/>
        <end position="89"/>
    </location>
</feature>
<evidence type="ECO:0000259" key="7">
    <source>
        <dbReference type="Pfam" id="PF00441"/>
    </source>
</evidence>
<dbReference type="FunFam" id="2.40.110.10:FF:000002">
    <property type="entry name" value="Acyl-CoA dehydrogenase fadE12"/>
    <property type="match status" value="1"/>
</dbReference>
<dbReference type="InterPro" id="IPR036250">
    <property type="entry name" value="AcylCo_DH-like_C"/>
</dbReference>
<evidence type="ECO:0000259" key="9">
    <source>
        <dbReference type="Pfam" id="PF02771"/>
    </source>
</evidence>
<dbReference type="InterPro" id="IPR009100">
    <property type="entry name" value="AcylCoA_DH/oxidase_NM_dom_sf"/>
</dbReference>
<dbReference type="RefSeq" id="WP_021690726.1">
    <property type="nucleotide sequence ID" value="NZ_BASZ01000006.1"/>
</dbReference>
<sequence>MNLDLNEQQTLMAETADRFFKAKSTMEAAREAGPSIALPLWRETVDIGFVTMRMAEQAGGSDVGLLDAALICEAAGRVVAPIPLADSMAGYRLLAQIDTDAARAMLAAISDTPLAFFPQAGATLLALSGTQLTATGPDGTRKVVGDGHDIPAQFEAAQVECAILRTASLIGAMTQAITLASAYACERTQFDRPIGTFQGIAFPLAESITDAEGARLLLWHAICAIADGKANAGALVAMAQWWAAKSARIAATRSLRTFGGYGLSLEYDIHLYFQVINRLALAGGNPDDLLLVAGNRLWAGETVTLPTAGDPGIVTGFGADAEAFGEEVRRFFEKEMTPELRAKAHHSTEGHDPAFHRKLAAAGFAYPDWPQKWGGREVSAMAVTALGRVFEQYRWTRVPIGCTNMGAQMVMKFGSPALQQEVLPGIADGSTLSCLGFTEPESGSDMYAARTRAARDGDDWVITGQKMFTTGAHISDYVLLIARTNPDKPKHRGLTIFFVPMHLPGISIQPVHTLQDERTNITFYDQVRVPDRYRLGEIDGGLAVMAAAMEIEHGGEGYHINHHSLMEAVIAWADAEDRPGHRPIDDPATKSAIARVATHLEIADLLCRRATWAGSVGKRNRAIGPMAKLFATEIYMHDAADMVALAAPDALHHLTPALAEIEDRHRQSISQTIYGGTSEVHRGIIAQFALNLPRAS</sequence>
<dbReference type="InterPro" id="IPR006091">
    <property type="entry name" value="Acyl-CoA_Oxase/DH_mid-dom"/>
</dbReference>
<feature type="domain" description="Acyl-CoA dehydrogenase/oxidase C-terminal" evidence="7">
    <location>
        <begin position="166"/>
        <end position="285"/>
    </location>
</feature>
<gene>
    <name evidence="10" type="ORF">NT2_06_02610</name>
</gene>
<dbReference type="SUPFAM" id="SSF47203">
    <property type="entry name" value="Acyl-CoA dehydrogenase C-terminal domain-like"/>
    <property type="match status" value="2"/>
</dbReference>
<comment type="similarity">
    <text evidence="2 6">Belongs to the acyl-CoA dehydrogenase family.</text>
</comment>
<proteinExistence type="inferred from homology"/>
<evidence type="ECO:0000256" key="1">
    <source>
        <dbReference type="ARBA" id="ARBA00001974"/>
    </source>
</evidence>
<dbReference type="KEGG" id="ntd:EGO55_18085"/>
<dbReference type="InterPro" id="IPR052161">
    <property type="entry name" value="Mycobact_Acyl-CoA_DH"/>
</dbReference>
<dbReference type="GO" id="GO:0016627">
    <property type="term" value="F:oxidoreductase activity, acting on the CH-CH group of donors"/>
    <property type="evidence" value="ECO:0007669"/>
    <property type="project" value="InterPro"/>
</dbReference>
<evidence type="ECO:0000256" key="2">
    <source>
        <dbReference type="ARBA" id="ARBA00009347"/>
    </source>
</evidence>
<dbReference type="PANTHER" id="PTHR43292:SF3">
    <property type="entry name" value="ACYL-COA DEHYDROGENASE FADE29"/>
    <property type="match status" value="1"/>
</dbReference>
<comment type="caution">
    <text evidence="10">The sequence shown here is derived from an EMBL/GenBank/DDBJ whole genome shotgun (WGS) entry which is preliminary data.</text>
</comment>
<evidence type="ECO:0000313" key="11">
    <source>
        <dbReference type="Proteomes" id="UP000016568"/>
    </source>
</evidence>
<evidence type="ECO:0008006" key="12">
    <source>
        <dbReference type="Google" id="ProtNLM"/>
    </source>
</evidence>
<dbReference type="Pfam" id="PF02770">
    <property type="entry name" value="Acyl-CoA_dh_M"/>
    <property type="match status" value="1"/>
</dbReference>
<dbReference type="eggNOG" id="COG1960">
    <property type="taxonomic scope" value="Bacteria"/>
</dbReference>
<name>U2Y971_9SPHN</name>
<dbReference type="InterPro" id="IPR009075">
    <property type="entry name" value="AcylCo_DH/oxidase_C"/>
</dbReference>
<evidence type="ECO:0000256" key="5">
    <source>
        <dbReference type="ARBA" id="ARBA00023002"/>
    </source>
</evidence>
<dbReference type="GO" id="GO:0005886">
    <property type="term" value="C:plasma membrane"/>
    <property type="evidence" value="ECO:0007669"/>
    <property type="project" value="TreeGrafter"/>
</dbReference>
<accession>U2Y971</accession>
<dbReference type="Gene3D" id="1.10.540.10">
    <property type="entry name" value="Acyl-CoA dehydrogenase/oxidase, N-terminal domain"/>
    <property type="match status" value="2"/>
</dbReference>
<dbReference type="InterPro" id="IPR013786">
    <property type="entry name" value="AcylCoA_DH/ox_N"/>
</dbReference>
<feature type="domain" description="Acyl-CoA dehydrogenase/oxidase N-terminal" evidence="9">
    <location>
        <begin position="320"/>
        <end position="429"/>
    </location>
</feature>
<dbReference type="Proteomes" id="UP000016568">
    <property type="component" value="Unassembled WGS sequence"/>
</dbReference>
<evidence type="ECO:0000256" key="3">
    <source>
        <dbReference type="ARBA" id="ARBA00022630"/>
    </source>
</evidence>
<dbReference type="InterPro" id="IPR037069">
    <property type="entry name" value="AcylCoA_DH/ox_N_sf"/>
</dbReference>
<evidence type="ECO:0000259" key="8">
    <source>
        <dbReference type="Pfam" id="PF02770"/>
    </source>
</evidence>
<protein>
    <recommendedName>
        <fullName evidence="12">Acyl-CoA dehydrogenase</fullName>
    </recommendedName>
</protein>
<dbReference type="SUPFAM" id="SSF56645">
    <property type="entry name" value="Acyl-CoA dehydrogenase NM domain-like"/>
    <property type="match status" value="2"/>
</dbReference>
<dbReference type="InterPro" id="IPR046373">
    <property type="entry name" value="Acyl-CoA_Oxase/DH_mid-dom_sf"/>
</dbReference>
<dbReference type="AlphaFoldDB" id="U2Y971"/>
<keyword evidence="5 6" id="KW-0560">Oxidoreductase</keyword>
<dbReference type="OrthoDB" id="9780544at2"/>
<dbReference type="Pfam" id="PF02771">
    <property type="entry name" value="Acyl-CoA_dh_N"/>
    <property type="match status" value="2"/>
</dbReference>
<dbReference type="Pfam" id="PF00441">
    <property type="entry name" value="Acyl-CoA_dh_1"/>
    <property type="match status" value="2"/>
</dbReference>
<dbReference type="PANTHER" id="PTHR43292">
    <property type="entry name" value="ACYL-COA DEHYDROGENASE"/>
    <property type="match status" value="1"/>
</dbReference>
<feature type="domain" description="Acyl-CoA oxidase/dehydrogenase middle" evidence="8">
    <location>
        <begin position="434"/>
        <end position="513"/>
    </location>
</feature>
<comment type="cofactor">
    <cofactor evidence="1 6">
        <name>FAD</name>
        <dbReference type="ChEBI" id="CHEBI:57692"/>
    </cofactor>
</comment>
<keyword evidence="3 6" id="KW-0285">Flavoprotein</keyword>
<reference evidence="10 11" key="1">
    <citation type="submission" date="2013-09" db="EMBL/GenBank/DDBJ databases">
        <title>Whole genome shotgun sequence of Novosphingobium tardaugens NBRC 16725.</title>
        <authorList>
            <person name="Isaki S."/>
            <person name="Hosoyama A."/>
            <person name="Tsuchikane K."/>
            <person name="Katsumata H."/>
            <person name="Ando Y."/>
            <person name="Yamazaki S."/>
            <person name="Fujita N."/>
        </authorList>
    </citation>
    <scope>NUCLEOTIDE SEQUENCE [LARGE SCALE GENOMIC DNA]</scope>
    <source>
        <strain evidence="10 11">NBRC 16725</strain>
    </source>
</reference>
<dbReference type="Gene3D" id="2.40.110.10">
    <property type="entry name" value="Butyryl-CoA Dehydrogenase, subunit A, domain 2"/>
    <property type="match status" value="1"/>
</dbReference>
<evidence type="ECO:0000256" key="6">
    <source>
        <dbReference type="RuleBase" id="RU362125"/>
    </source>
</evidence>
<evidence type="ECO:0000256" key="4">
    <source>
        <dbReference type="ARBA" id="ARBA00022827"/>
    </source>
</evidence>
<dbReference type="GO" id="GO:0050660">
    <property type="term" value="F:flavin adenine dinucleotide binding"/>
    <property type="evidence" value="ECO:0007669"/>
    <property type="project" value="InterPro"/>
</dbReference>
<dbReference type="EMBL" id="BASZ01000006">
    <property type="protein sequence ID" value="GAD49821.1"/>
    <property type="molecule type" value="Genomic_DNA"/>
</dbReference>
<keyword evidence="4 6" id="KW-0274">FAD</keyword>
<dbReference type="Gene3D" id="1.20.140.10">
    <property type="entry name" value="Butyryl-CoA Dehydrogenase, subunit A, domain 3"/>
    <property type="match status" value="2"/>
</dbReference>
<feature type="domain" description="Acyl-CoA dehydrogenase/oxidase C-terminal" evidence="7">
    <location>
        <begin position="560"/>
        <end position="688"/>
    </location>
</feature>
<evidence type="ECO:0000313" key="10">
    <source>
        <dbReference type="EMBL" id="GAD49821.1"/>
    </source>
</evidence>
<organism evidence="10 11">
    <name type="scientific">Caenibius tardaugens NBRC 16725</name>
    <dbReference type="NCBI Taxonomy" id="1219035"/>
    <lineage>
        <taxon>Bacteria</taxon>
        <taxon>Pseudomonadati</taxon>
        <taxon>Pseudomonadota</taxon>
        <taxon>Alphaproteobacteria</taxon>
        <taxon>Sphingomonadales</taxon>
        <taxon>Erythrobacteraceae</taxon>
        <taxon>Caenibius</taxon>
    </lineage>
</organism>